<dbReference type="SMART" id="SM00181">
    <property type="entry name" value="EGF"/>
    <property type="match status" value="6"/>
</dbReference>
<comment type="caution">
    <text evidence="12">The sequence shown here is derived from an EMBL/GenBank/DDBJ whole genome shotgun (WGS) entry which is preliminary data.</text>
</comment>
<keyword evidence="3" id="KW-0812">Transmembrane</keyword>
<accession>A0ABN9MBE4</accession>
<evidence type="ECO:0000256" key="7">
    <source>
        <dbReference type="ARBA" id="ARBA00023180"/>
    </source>
</evidence>
<dbReference type="InterPro" id="IPR024731">
    <property type="entry name" value="NELL2-like_EGF"/>
</dbReference>
<dbReference type="SUPFAM" id="SSF82153">
    <property type="entry name" value="FAS1 domain"/>
    <property type="match status" value="2"/>
</dbReference>
<feature type="domain" description="EGF-like" evidence="10">
    <location>
        <begin position="153"/>
        <end position="190"/>
    </location>
</feature>
<feature type="disulfide bond" evidence="8">
    <location>
        <begin position="180"/>
        <end position="189"/>
    </location>
</feature>
<evidence type="ECO:0000256" key="9">
    <source>
        <dbReference type="SAM" id="MobiDB-lite"/>
    </source>
</evidence>
<name>A0ABN9MBE4_9NEOB</name>
<dbReference type="Gene3D" id="2.10.25.10">
    <property type="entry name" value="Laminin"/>
    <property type="match status" value="3"/>
</dbReference>
<feature type="domain" description="EGF-like" evidence="10">
    <location>
        <begin position="232"/>
        <end position="271"/>
    </location>
</feature>
<reference evidence="12" key="1">
    <citation type="submission" date="2023-07" db="EMBL/GenBank/DDBJ databases">
        <authorList>
            <person name="Stuckert A."/>
        </authorList>
    </citation>
    <scope>NUCLEOTIDE SEQUENCE</scope>
</reference>
<dbReference type="PROSITE" id="PS01186">
    <property type="entry name" value="EGF_2"/>
    <property type="match status" value="3"/>
</dbReference>
<evidence type="ECO:0000259" key="10">
    <source>
        <dbReference type="PROSITE" id="PS50026"/>
    </source>
</evidence>
<keyword evidence="5" id="KW-0472">Membrane</keyword>
<dbReference type="InterPro" id="IPR056806">
    <property type="entry name" value="EGF_STAB1-2"/>
</dbReference>
<feature type="domain" description="FAS1" evidence="11">
    <location>
        <begin position="510"/>
        <end position="644"/>
    </location>
</feature>
<feature type="disulfide bond" evidence="8">
    <location>
        <begin position="710"/>
        <end position="720"/>
    </location>
</feature>
<feature type="domain" description="EGF-like" evidence="10">
    <location>
        <begin position="317"/>
        <end position="357"/>
    </location>
</feature>
<evidence type="ECO:0000313" key="13">
    <source>
        <dbReference type="Proteomes" id="UP001176940"/>
    </source>
</evidence>
<evidence type="ECO:0000313" key="12">
    <source>
        <dbReference type="EMBL" id="CAJ0963796.1"/>
    </source>
</evidence>
<feature type="domain" description="EGF-like" evidence="10">
    <location>
        <begin position="192"/>
        <end position="231"/>
    </location>
</feature>
<feature type="disulfide bond" evidence="8">
    <location>
        <begin position="732"/>
        <end position="741"/>
    </location>
</feature>
<dbReference type="InterPro" id="IPR036378">
    <property type="entry name" value="FAS1_dom_sf"/>
</dbReference>
<feature type="domain" description="FAS1" evidence="11">
    <location>
        <begin position="365"/>
        <end position="498"/>
    </location>
</feature>
<gene>
    <name evidence="12" type="ORF">RIMI_LOCUS18836737</name>
</gene>
<dbReference type="SUPFAM" id="SSF57196">
    <property type="entry name" value="EGF/Laminin"/>
    <property type="match status" value="1"/>
</dbReference>
<evidence type="ECO:0000256" key="3">
    <source>
        <dbReference type="ARBA" id="ARBA00022692"/>
    </source>
</evidence>
<dbReference type="SMART" id="SM00554">
    <property type="entry name" value="FAS1"/>
    <property type="match status" value="2"/>
</dbReference>
<feature type="domain" description="EGF-like" evidence="10">
    <location>
        <begin position="706"/>
        <end position="742"/>
    </location>
</feature>
<feature type="region of interest" description="Disordered" evidence="9">
    <location>
        <begin position="1"/>
        <end position="28"/>
    </location>
</feature>
<evidence type="ECO:0000256" key="1">
    <source>
        <dbReference type="ARBA" id="ARBA00004167"/>
    </source>
</evidence>
<dbReference type="PROSITE" id="PS50026">
    <property type="entry name" value="EGF_3"/>
    <property type="match status" value="5"/>
</dbReference>
<dbReference type="PROSITE" id="PS50213">
    <property type="entry name" value="FAS1"/>
    <property type="match status" value="2"/>
</dbReference>
<keyword evidence="7" id="KW-0325">Glycoprotein</keyword>
<comment type="caution">
    <text evidence="8">Lacks conserved residue(s) required for the propagation of feature annotation.</text>
</comment>
<dbReference type="Proteomes" id="UP001176940">
    <property type="component" value="Unassembled WGS sequence"/>
</dbReference>
<dbReference type="PANTHER" id="PTHR24038:SF0">
    <property type="entry name" value="STABILIN-2"/>
    <property type="match status" value="1"/>
</dbReference>
<keyword evidence="2 8" id="KW-0245">EGF-like domain</keyword>
<evidence type="ECO:0000256" key="2">
    <source>
        <dbReference type="ARBA" id="ARBA00022536"/>
    </source>
</evidence>
<evidence type="ECO:0000256" key="4">
    <source>
        <dbReference type="ARBA" id="ARBA00022989"/>
    </source>
</evidence>
<feature type="disulfide bond" evidence="8">
    <location>
        <begin position="161"/>
        <end position="178"/>
    </location>
</feature>
<dbReference type="PANTHER" id="PTHR24038">
    <property type="entry name" value="STABILIN"/>
    <property type="match status" value="1"/>
</dbReference>
<keyword evidence="13" id="KW-1185">Reference proteome</keyword>
<dbReference type="Gene3D" id="2.30.180.10">
    <property type="entry name" value="FAS1 domain"/>
    <property type="match status" value="2"/>
</dbReference>
<evidence type="ECO:0000256" key="6">
    <source>
        <dbReference type="ARBA" id="ARBA00023157"/>
    </source>
</evidence>
<dbReference type="EMBL" id="CAUEEQ010058527">
    <property type="protein sequence ID" value="CAJ0963796.1"/>
    <property type="molecule type" value="Genomic_DNA"/>
</dbReference>
<dbReference type="Pfam" id="PF02469">
    <property type="entry name" value="Fasciclin"/>
    <property type="match status" value="2"/>
</dbReference>
<dbReference type="Pfam" id="PF12947">
    <property type="entry name" value="EGF_3"/>
    <property type="match status" value="2"/>
</dbReference>
<keyword evidence="4" id="KW-1133">Transmembrane helix</keyword>
<proteinExistence type="predicted"/>
<dbReference type="Pfam" id="PF24887">
    <property type="entry name" value="EGF_STAB1-2"/>
    <property type="match status" value="1"/>
</dbReference>
<protein>
    <recommendedName>
        <fullName evidence="14">Stabilin 2</fullName>
    </recommendedName>
</protein>
<evidence type="ECO:0008006" key="14">
    <source>
        <dbReference type="Google" id="ProtNLM"/>
    </source>
</evidence>
<dbReference type="InterPro" id="IPR000782">
    <property type="entry name" value="FAS1_domain"/>
</dbReference>
<comment type="subcellular location">
    <subcellularLocation>
        <location evidence="1">Membrane</location>
        <topology evidence="1">Single-pass membrane protein</topology>
    </subcellularLocation>
</comment>
<dbReference type="InterPro" id="IPR000742">
    <property type="entry name" value="EGF"/>
</dbReference>
<evidence type="ECO:0000259" key="11">
    <source>
        <dbReference type="PROSITE" id="PS50213"/>
    </source>
</evidence>
<dbReference type="PROSITE" id="PS00022">
    <property type="entry name" value="EGF_1"/>
    <property type="match status" value="2"/>
</dbReference>
<evidence type="ECO:0000256" key="8">
    <source>
        <dbReference type="PROSITE-ProRule" id="PRU00076"/>
    </source>
</evidence>
<sequence length="764" mass="83180">MIKHDRDVPVVQGSVAQGGGSLRASRRPPQQGDVIALLRGSPYLPPCSRPGSKMAAASGSCREGGGLPSACSEQALGITWNYRHTLSRFLVADTYVPQINFCPSVALGSGDLTVQNVQEEHLPHVVIEEHVLMVWRDGFGGAACEKCADNNMYGADCRSACSCVHGICNNGIDGDGICLCLSGYGGPKCDEPLPECAALTCKENMRCVRSHTGAMECKCLPNFQEKGSLCEPINPCLKTVCHAAAHCIYIGPNQHNCTCKEGYGGDGVVCLPIDPCQTNFGNCPTPSSICKYDSPGKSHCECQEGYSHFHPGIGCQLEDVCATKNTCSKNANCSTVGPGKIECVCKKGYSGDGVVCYGNILERMKQINREPGQWQGKLSTAIDLFEEYSWPLSSLGPFTVLVPINRGIKAKDVRNLKSNKENALYFIKLHMIAGQLNAEDFNSTDLIYTLTGKSGEITADDTDNEMKIRIRGSKKRGRFLQKNIIASNGILHIIDKAMDFVEPTLESNTKETIMEILQENGRYNRFRALLEKSNLGPDLEKDGPYTVFVPNNAALSEMENGTLDYLLSREGSRKLLELLRYHIVSSAQLDVANIISSTKIMSMANQLIQFNTTSNGQILVNGEEVEEADVAAKNGRIYTLDGVLIPPSILPILPHRCDGTEYEINLGSCVSCALVLYSRCPLGSTETSVFSHKCTYQRSVMDSEIVFAGCSRFCNISVPCVDGMTGNGTCICDEAFTGSNCQRCMDVEKYGPRCDKSKFYIVIY</sequence>
<keyword evidence="6 8" id="KW-1015">Disulfide bond</keyword>
<organism evidence="12 13">
    <name type="scientific">Ranitomeya imitator</name>
    <name type="common">mimic poison frog</name>
    <dbReference type="NCBI Taxonomy" id="111125"/>
    <lineage>
        <taxon>Eukaryota</taxon>
        <taxon>Metazoa</taxon>
        <taxon>Chordata</taxon>
        <taxon>Craniata</taxon>
        <taxon>Vertebrata</taxon>
        <taxon>Euteleostomi</taxon>
        <taxon>Amphibia</taxon>
        <taxon>Batrachia</taxon>
        <taxon>Anura</taxon>
        <taxon>Neobatrachia</taxon>
        <taxon>Hyloidea</taxon>
        <taxon>Dendrobatidae</taxon>
        <taxon>Dendrobatinae</taxon>
        <taxon>Ranitomeya</taxon>
    </lineage>
</organism>
<evidence type="ECO:0000256" key="5">
    <source>
        <dbReference type="ARBA" id="ARBA00023136"/>
    </source>
</evidence>